<keyword evidence="3" id="KW-1185">Reference proteome</keyword>
<dbReference type="AlphaFoldDB" id="A0A1C3EQD7"/>
<dbReference type="EMBL" id="LYDR01000033">
    <property type="protein sequence ID" value="ODA35460.1"/>
    <property type="molecule type" value="Genomic_DNA"/>
</dbReference>
<organism evidence="2 3">
    <name type="scientific">Planctopirus hydrillae</name>
    <dbReference type="NCBI Taxonomy" id="1841610"/>
    <lineage>
        <taxon>Bacteria</taxon>
        <taxon>Pseudomonadati</taxon>
        <taxon>Planctomycetota</taxon>
        <taxon>Planctomycetia</taxon>
        <taxon>Planctomycetales</taxon>
        <taxon>Planctomycetaceae</taxon>
        <taxon>Planctopirus</taxon>
    </lineage>
</organism>
<protein>
    <submittedName>
        <fullName evidence="2">Uncharacterized protein</fullName>
    </submittedName>
</protein>
<comment type="caution">
    <text evidence="2">The sequence shown here is derived from an EMBL/GenBank/DDBJ whole genome shotgun (WGS) entry which is preliminary data.</text>
</comment>
<evidence type="ECO:0000313" key="3">
    <source>
        <dbReference type="Proteomes" id="UP000094828"/>
    </source>
</evidence>
<feature type="region of interest" description="Disordered" evidence="1">
    <location>
        <begin position="37"/>
        <end position="60"/>
    </location>
</feature>
<dbReference type="Proteomes" id="UP000094828">
    <property type="component" value="Unassembled WGS sequence"/>
</dbReference>
<reference evidence="2 3" key="1">
    <citation type="submission" date="2016-05" db="EMBL/GenBank/DDBJ databases">
        <title>Genomic and physiological characterization of Planctopirus sp. isolated from fresh water lake.</title>
        <authorList>
            <person name="Subhash Y."/>
            <person name="Ramana C."/>
        </authorList>
    </citation>
    <scope>NUCLEOTIDE SEQUENCE [LARGE SCALE GENOMIC DNA]</scope>
    <source>
        <strain evidence="2 3">JC280</strain>
    </source>
</reference>
<dbReference type="STRING" id="1841610.A6X21_16730"/>
<sequence>MINWLGITFNTDRHSHSIILHIRQNLELFLAQSATLEPISPDNKPEKDLTQGNLRSRRLE</sequence>
<evidence type="ECO:0000313" key="2">
    <source>
        <dbReference type="EMBL" id="ODA35460.1"/>
    </source>
</evidence>
<evidence type="ECO:0000256" key="1">
    <source>
        <dbReference type="SAM" id="MobiDB-lite"/>
    </source>
</evidence>
<proteinExistence type="predicted"/>
<name>A0A1C3EQD7_9PLAN</name>
<gene>
    <name evidence="2" type="ORF">A6X21_16730</name>
</gene>
<accession>A0A1C3EQD7</accession>